<feature type="domain" description="D-isomer specific 2-hydroxyacid dehydrogenase NAD-binding" evidence="3">
    <location>
        <begin position="106"/>
        <end position="278"/>
    </location>
</feature>
<dbReference type="GO" id="GO:0051287">
    <property type="term" value="F:NAD binding"/>
    <property type="evidence" value="ECO:0007669"/>
    <property type="project" value="InterPro"/>
</dbReference>
<dbReference type="SUPFAM" id="SSF52283">
    <property type="entry name" value="Formate/glycerate dehydrogenase catalytic domain-like"/>
    <property type="match status" value="1"/>
</dbReference>
<accession>A0A3N4GI05</accession>
<proteinExistence type="predicted"/>
<evidence type="ECO:0000313" key="4">
    <source>
        <dbReference type="EMBL" id="RPA62412.1"/>
    </source>
</evidence>
<dbReference type="PANTHER" id="PTHR43333:SF1">
    <property type="entry name" value="D-ISOMER SPECIFIC 2-HYDROXYACID DEHYDROGENASE NAD-BINDING DOMAIN-CONTAINING PROTEIN"/>
    <property type="match status" value="1"/>
</dbReference>
<name>A0A3N4GI05_9LACT</name>
<evidence type="ECO:0000313" key="5">
    <source>
        <dbReference type="Proteomes" id="UP000273977"/>
    </source>
</evidence>
<gene>
    <name evidence="4" type="ORF">EF384_01995</name>
</gene>
<reference evidence="4 5" key="1">
    <citation type="submission" date="2018-11" db="EMBL/GenBank/DDBJ databases">
        <title>Aerococcus sp. SJQ22, whole genome shotgun sequence.</title>
        <authorList>
            <person name="Sun L."/>
            <person name="Gao X."/>
            <person name="Chen W."/>
            <person name="Huang K."/>
        </authorList>
    </citation>
    <scope>NUCLEOTIDE SEQUENCE [LARGE SCALE GENOMIC DNA]</scope>
    <source>
        <strain evidence="4 5">SJQ22</strain>
    </source>
</reference>
<dbReference type="AlphaFoldDB" id="A0A3N4GI05"/>
<protein>
    <submittedName>
        <fullName evidence="4">Glyoxylate reductase</fullName>
    </submittedName>
</protein>
<dbReference type="EMBL" id="RKMG01000004">
    <property type="protein sequence ID" value="RPA62412.1"/>
    <property type="molecule type" value="Genomic_DNA"/>
</dbReference>
<organism evidence="4 5">
    <name type="scientific">Aerococcus agrisoli</name>
    <dbReference type="NCBI Taxonomy" id="2487350"/>
    <lineage>
        <taxon>Bacteria</taxon>
        <taxon>Bacillati</taxon>
        <taxon>Bacillota</taxon>
        <taxon>Bacilli</taxon>
        <taxon>Lactobacillales</taxon>
        <taxon>Aerococcaceae</taxon>
        <taxon>Aerococcus</taxon>
    </lineage>
</organism>
<dbReference type="InterPro" id="IPR036291">
    <property type="entry name" value="NAD(P)-bd_dom_sf"/>
</dbReference>
<dbReference type="RefSeq" id="WP_123779317.1">
    <property type="nucleotide sequence ID" value="NZ_RKMG01000004.1"/>
</dbReference>
<comment type="caution">
    <text evidence="4">The sequence shown here is derived from an EMBL/GenBank/DDBJ whole genome shotgun (WGS) entry which is preliminary data.</text>
</comment>
<keyword evidence="1" id="KW-0560">Oxidoreductase</keyword>
<evidence type="ECO:0000256" key="1">
    <source>
        <dbReference type="ARBA" id="ARBA00023002"/>
    </source>
</evidence>
<keyword evidence="2" id="KW-0520">NAD</keyword>
<dbReference type="Pfam" id="PF02826">
    <property type="entry name" value="2-Hacid_dh_C"/>
    <property type="match status" value="1"/>
</dbReference>
<dbReference type="SUPFAM" id="SSF51735">
    <property type="entry name" value="NAD(P)-binding Rossmann-fold domains"/>
    <property type="match status" value="1"/>
</dbReference>
<dbReference type="InterPro" id="IPR006140">
    <property type="entry name" value="D-isomer_DH_NAD-bd"/>
</dbReference>
<evidence type="ECO:0000259" key="3">
    <source>
        <dbReference type="Pfam" id="PF02826"/>
    </source>
</evidence>
<dbReference type="PANTHER" id="PTHR43333">
    <property type="entry name" value="2-HACID_DH_C DOMAIN-CONTAINING PROTEIN"/>
    <property type="match status" value="1"/>
</dbReference>
<evidence type="ECO:0000256" key="2">
    <source>
        <dbReference type="ARBA" id="ARBA00023027"/>
    </source>
</evidence>
<keyword evidence="5" id="KW-1185">Reference proteome</keyword>
<dbReference type="OrthoDB" id="9805416at2"/>
<sequence length="317" mass="35522">MSKLLAIATTIKDWQVAEISALAEEYTVRLASDLTDEDFPNIEILYGWKNEFADQFLTQGYDSLRWIQVQFAGVNQLPSEILSDDNIRITNMSGIHAIPITETVFGYILNQYRHLLLYKTRQASSTWQAEANHRSLTDKKIIVFGAGNIGREIARLAKAFGMVTIGVNTSGRAVEYFDTTVDTDTALAESTDADIIVNVLPATDATNNIFSLDFFSRQTAQPIFINVGRGNAVVDEDLIAALDQEFLSYAALDVFDVEPLASDHPFWQHEKIDVTPHMTGQVEHFADETYKIFHANITDYLAKNELPVNLVSKEKGY</sequence>
<dbReference type="Gene3D" id="3.40.50.720">
    <property type="entry name" value="NAD(P)-binding Rossmann-like Domain"/>
    <property type="match status" value="2"/>
</dbReference>
<dbReference type="GO" id="GO:0016616">
    <property type="term" value="F:oxidoreductase activity, acting on the CH-OH group of donors, NAD or NADP as acceptor"/>
    <property type="evidence" value="ECO:0007669"/>
    <property type="project" value="InterPro"/>
</dbReference>
<dbReference type="Proteomes" id="UP000273977">
    <property type="component" value="Unassembled WGS sequence"/>
</dbReference>